<dbReference type="GeneID" id="14477228"/>
<gene>
    <name evidence="1" type="primary">91</name>
    <name evidence="1" type="ORF">HSTV2_91</name>
</gene>
<name>L7TIY9_9CAUD</name>
<proteinExistence type="predicted"/>
<dbReference type="KEGG" id="vg:14477228"/>
<dbReference type="EMBL" id="KC117376">
    <property type="protein sequence ID" value="AGC34358.1"/>
    <property type="molecule type" value="Genomic_DNA"/>
</dbReference>
<keyword evidence="2" id="KW-1185">Reference proteome</keyword>
<dbReference type="RefSeq" id="YP_007379169.1">
    <property type="nucleotide sequence ID" value="NC_020159.1"/>
</dbReference>
<organism evidence="1 2">
    <name type="scientific">Halorubrum sodomense tailed virus 2</name>
    <dbReference type="NCBI Taxonomy" id="1262527"/>
    <lineage>
        <taxon>Viruses</taxon>
        <taxon>Duplodnaviria</taxon>
        <taxon>Heunggongvirae</taxon>
        <taxon>Uroviricota</taxon>
        <taxon>Caudoviricetes</taxon>
        <taxon>Thumleimavirales</taxon>
        <taxon>Hafunaviridae</taxon>
        <taxon>Mincapvirus</taxon>
        <taxon>Mincapvirus eilatense</taxon>
        <taxon>Mincapvirus HSTV2</taxon>
    </lineage>
</organism>
<evidence type="ECO:0000313" key="2">
    <source>
        <dbReference type="Proteomes" id="UP000011138"/>
    </source>
</evidence>
<dbReference type="OrthoDB" id="29964at10239"/>
<reference evidence="1 2" key="1">
    <citation type="journal article" date="2013" name="J. Virol.">
        <title>Insights into head-tailed viruses infecting extremely halophilic archaea.</title>
        <authorList>
            <person name="Pietila M.K."/>
            <person name="Laurinmaki P."/>
            <person name="Russell D.A."/>
            <person name="Ko C.C."/>
            <person name="Jacobs-Sera D."/>
            <person name="Butcher S.J."/>
            <person name="Bamford D.H."/>
            <person name="Hendrix R.W."/>
        </authorList>
    </citation>
    <scope>NUCLEOTIDE SEQUENCE [LARGE SCALE GENOMIC DNA]</scope>
</reference>
<sequence>MPKLLDKNDANLLVENDDGEIELVPLSPLNRLLFDHGLWGLLRRGDEILIFAANDDHPQVTVQPDDAAENYTIRIGDYDPLHLGVHLKTKLVDALIEVYEEADGDDPTPIIRLYDNVREGRVRRRVIDGLAEQPPFAGHVEVNGDGWLLNGHLLLTWSRKFYHPDTTSRRVVGSSVAPGSTEKAYQVRFGNAPSEMERELTVDGVRYRLTNAEMEFIARAMWGVTVTPV</sequence>
<protein>
    <submittedName>
        <fullName evidence="1">Uncharacterized protein</fullName>
    </submittedName>
</protein>
<dbReference type="Proteomes" id="UP000011138">
    <property type="component" value="Segment"/>
</dbReference>
<accession>L7TIY9</accession>
<evidence type="ECO:0000313" key="1">
    <source>
        <dbReference type="EMBL" id="AGC34358.1"/>
    </source>
</evidence>